<dbReference type="InterPro" id="IPR011701">
    <property type="entry name" value="MFS"/>
</dbReference>
<feature type="transmembrane region" description="Helical" evidence="7">
    <location>
        <begin position="318"/>
        <end position="338"/>
    </location>
</feature>
<dbReference type="PANTHER" id="PTHR43791">
    <property type="entry name" value="PERMEASE-RELATED"/>
    <property type="match status" value="1"/>
</dbReference>
<organism evidence="9 10">
    <name type="scientific">Paenibacillus solisilvae</name>
    <dbReference type="NCBI Taxonomy" id="2486751"/>
    <lineage>
        <taxon>Bacteria</taxon>
        <taxon>Bacillati</taxon>
        <taxon>Bacillota</taxon>
        <taxon>Bacilli</taxon>
        <taxon>Bacillales</taxon>
        <taxon>Paenibacillaceae</taxon>
        <taxon>Paenibacillus</taxon>
    </lineage>
</organism>
<reference evidence="10" key="1">
    <citation type="journal article" date="2019" name="Int. J. Syst. Evol. Microbiol.">
        <title>The Global Catalogue of Microorganisms (GCM) 10K type strain sequencing project: providing services to taxonomists for standard genome sequencing and annotation.</title>
        <authorList>
            <consortium name="The Broad Institute Genomics Platform"/>
            <consortium name="The Broad Institute Genome Sequencing Center for Infectious Disease"/>
            <person name="Wu L."/>
            <person name="Ma J."/>
        </authorList>
    </citation>
    <scope>NUCLEOTIDE SEQUENCE [LARGE SCALE GENOMIC DNA]</scope>
    <source>
        <strain evidence="10">CGMCC 1.3240</strain>
    </source>
</reference>
<keyword evidence="2" id="KW-0813">Transport</keyword>
<evidence type="ECO:0000256" key="1">
    <source>
        <dbReference type="ARBA" id="ARBA00004651"/>
    </source>
</evidence>
<comment type="caution">
    <text evidence="9">The sequence shown here is derived from an EMBL/GenBank/DDBJ whole genome shotgun (WGS) entry which is preliminary data.</text>
</comment>
<dbReference type="InterPro" id="IPR020846">
    <property type="entry name" value="MFS_dom"/>
</dbReference>
<accession>A0ABW0VZI8</accession>
<comment type="subcellular location">
    <subcellularLocation>
        <location evidence="1">Cell membrane</location>
        <topology evidence="1">Multi-pass membrane protein</topology>
    </subcellularLocation>
</comment>
<evidence type="ECO:0000256" key="7">
    <source>
        <dbReference type="SAM" id="Phobius"/>
    </source>
</evidence>
<dbReference type="EMBL" id="JBHSOW010000071">
    <property type="protein sequence ID" value="MFC5651297.1"/>
    <property type="molecule type" value="Genomic_DNA"/>
</dbReference>
<feature type="transmembrane region" description="Helical" evidence="7">
    <location>
        <begin position="101"/>
        <end position="122"/>
    </location>
</feature>
<gene>
    <name evidence="9" type="ORF">ACFPYJ_19725</name>
</gene>
<feature type="transmembrane region" description="Helical" evidence="7">
    <location>
        <begin position="294"/>
        <end position="312"/>
    </location>
</feature>
<name>A0ABW0VZI8_9BACL</name>
<dbReference type="InterPro" id="IPR036259">
    <property type="entry name" value="MFS_trans_sf"/>
</dbReference>
<feature type="transmembrane region" description="Helical" evidence="7">
    <location>
        <begin position="161"/>
        <end position="183"/>
    </location>
</feature>
<feature type="transmembrane region" description="Helical" evidence="7">
    <location>
        <begin position="345"/>
        <end position="365"/>
    </location>
</feature>
<evidence type="ECO:0000259" key="8">
    <source>
        <dbReference type="PROSITE" id="PS50850"/>
    </source>
</evidence>
<dbReference type="PANTHER" id="PTHR43791:SF100">
    <property type="entry name" value="SUGAR TRANSPORTER"/>
    <property type="match status" value="1"/>
</dbReference>
<keyword evidence="10" id="KW-1185">Reference proteome</keyword>
<feature type="transmembrane region" description="Helical" evidence="7">
    <location>
        <begin position="134"/>
        <end position="155"/>
    </location>
</feature>
<protein>
    <submittedName>
        <fullName evidence="9">MFS transporter</fullName>
    </submittedName>
</protein>
<evidence type="ECO:0000256" key="3">
    <source>
        <dbReference type="ARBA" id="ARBA00022692"/>
    </source>
</evidence>
<dbReference type="InterPro" id="IPR000849">
    <property type="entry name" value="Sugar_P_transporter"/>
</dbReference>
<dbReference type="RefSeq" id="WP_379189909.1">
    <property type="nucleotide sequence ID" value="NZ_JBHSOW010000071.1"/>
</dbReference>
<feature type="transmembrane region" description="Helical" evidence="7">
    <location>
        <begin position="226"/>
        <end position="244"/>
    </location>
</feature>
<sequence>MSSSKWLKIIPVAFIMYMLAYMDRINVGILIPYIQEDLNLNASAVGDIAGIFFWGYMLLQIPGGLLASKWSARKVIFILMVLWGVAAIACGFVQTEAQLRIARFFLGVAEGGVWPAVLVLLARWFTLKERARANAFWMACLPVSAVLMAPLSGILLQHFDWHTVLVIEGFPPLIWAFVWLFVVKDTPEQASWMSAEERERLDNELVEEQKKAVKSKGYGAAFKNKTVWGLVVMYFFWMTGFYGYTLWVPSVVRTFTEDPAAMGWLTAIPFTCALIGMVLNSYWSDRRMNRQQHVIIPLLIAAASMVAGQFVTDPYLQMVLLSITAIGVYAPYGPLWAIPTAVVPASIVGAALGLQNAIGNLGGYYGPKFVGVLKDATGDFHAGFYFLASSLVLAAIMTYIISLTMRSSASPSTRTEGNRNEIASYGKSKTIV</sequence>
<dbReference type="CDD" id="cd17319">
    <property type="entry name" value="MFS_ExuT_GudP_like"/>
    <property type="match status" value="1"/>
</dbReference>
<proteinExistence type="predicted"/>
<evidence type="ECO:0000313" key="10">
    <source>
        <dbReference type="Proteomes" id="UP001596047"/>
    </source>
</evidence>
<keyword evidence="5 7" id="KW-0472">Membrane</keyword>
<dbReference type="SUPFAM" id="SSF103473">
    <property type="entry name" value="MFS general substrate transporter"/>
    <property type="match status" value="1"/>
</dbReference>
<evidence type="ECO:0000256" key="2">
    <source>
        <dbReference type="ARBA" id="ARBA00022448"/>
    </source>
</evidence>
<evidence type="ECO:0000256" key="6">
    <source>
        <dbReference type="SAM" id="MobiDB-lite"/>
    </source>
</evidence>
<evidence type="ECO:0000256" key="4">
    <source>
        <dbReference type="ARBA" id="ARBA00022989"/>
    </source>
</evidence>
<dbReference type="Pfam" id="PF07690">
    <property type="entry name" value="MFS_1"/>
    <property type="match status" value="2"/>
</dbReference>
<keyword evidence="4 7" id="KW-1133">Transmembrane helix</keyword>
<feature type="transmembrane region" description="Helical" evidence="7">
    <location>
        <begin position="12"/>
        <end position="34"/>
    </location>
</feature>
<feature type="transmembrane region" description="Helical" evidence="7">
    <location>
        <begin position="264"/>
        <end position="282"/>
    </location>
</feature>
<feature type="region of interest" description="Disordered" evidence="6">
    <location>
        <begin position="409"/>
        <end position="432"/>
    </location>
</feature>
<evidence type="ECO:0000313" key="9">
    <source>
        <dbReference type="EMBL" id="MFC5651297.1"/>
    </source>
</evidence>
<feature type="transmembrane region" description="Helical" evidence="7">
    <location>
        <begin position="385"/>
        <end position="405"/>
    </location>
</feature>
<dbReference type="PROSITE" id="PS50850">
    <property type="entry name" value="MFS"/>
    <property type="match status" value="1"/>
</dbReference>
<dbReference type="Gene3D" id="1.20.1250.20">
    <property type="entry name" value="MFS general substrate transporter like domains"/>
    <property type="match status" value="2"/>
</dbReference>
<feature type="domain" description="Major facilitator superfamily (MFS) profile" evidence="8">
    <location>
        <begin position="9"/>
        <end position="406"/>
    </location>
</feature>
<dbReference type="Proteomes" id="UP001596047">
    <property type="component" value="Unassembled WGS sequence"/>
</dbReference>
<dbReference type="PIRSF" id="PIRSF002808">
    <property type="entry name" value="Hexose_phosphate_transp"/>
    <property type="match status" value="1"/>
</dbReference>
<evidence type="ECO:0000256" key="5">
    <source>
        <dbReference type="ARBA" id="ARBA00023136"/>
    </source>
</evidence>
<feature type="transmembrane region" description="Helical" evidence="7">
    <location>
        <begin position="75"/>
        <end position="95"/>
    </location>
</feature>
<keyword evidence="3 7" id="KW-0812">Transmembrane</keyword>